<evidence type="ECO:0000256" key="1">
    <source>
        <dbReference type="SAM" id="MobiDB-lite"/>
    </source>
</evidence>
<reference evidence="2 3" key="1">
    <citation type="submission" date="2017-03" db="EMBL/GenBank/DDBJ databases">
        <title>Genomes of endolithic fungi from Antarctica.</title>
        <authorList>
            <person name="Coleine C."/>
            <person name="Masonjones S."/>
            <person name="Stajich J.E."/>
        </authorList>
    </citation>
    <scope>NUCLEOTIDE SEQUENCE [LARGE SCALE GENOMIC DNA]</scope>
    <source>
        <strain evidence="2 3">CCFEE 5184</strain>
    </source>
</reference>
<dbReference type="Proteomes" id="UP000309340">
    <property type="component" value="Unassembled WGS sequence"/>
</dbReference>
<feature type="region of interest" description="Disordered" evidence="1">
    <location>
        <begin position="124"/>
        <end position="161"/>
    </location>
</feature>
<feature type="compositionally biased region" description="Basic and acidic residues" evidence="1">
    <location>
        <begin position="327"/>
        <end position="338"/>
    </location>
</feature>
<organism evidence="2 3">
    <name type="scientific">Friedmanniomyces simplex</name>
    <dbReference type="NCBI Taxonomy" id="329884"/>
    <lineage>
        <taxon>Eukaryota</taxon>
        <taxon>Fungi</taxon>
        <taxon>Dikarya</taxon>
        <taxon>Ascomycota</taxon>
        <taxon>Pezizomycotina</taxon>
        <taxon>Dothideomycetes</taxon>
        <taxon>Dothideomycetidae</taxon>
        <taxon>Mycosphaerellales</taxon>
        <taxon>Teratosphaeriaceae</taxon>
        <taxon>Friedmanniomyces</taxon>
    </lineage>
</organism>
<accession>A0A4U0WHU9</accession>
<dbReference type="AlphaFoldDB" id="A0A4U0WHU9"/>
<evidence type="ECO:0000313" key="3">
    <source>
        <dbReference type="Proteomes" id="UP000309340"/>
    </source>
</evidence>
<gene>
    <name evidence="2" type="ORF">B0A55_12986</name>
</gene>
<evidence type="ECO:0000313" key="2">
    <source>
        <dbReference type="EMBL" id="TKA62048.1"/>
    </source>
</evidence>
<feature type="compositionally biased region" description="Basic and acidic residues" evidence="1">
    <location>
        <begin position="144"/>
        <end position="161"/>
    </location>
</feature>
<name>A0A4U0WHU9_9PEZI</name>
<feature type="region of interest" description="Disordered" evidence="1">
    <location>
        <begin position="294"/>
        <end position="361"/>
    </location>
</feature>
<sequence>MDVEEPPPGACLACVNELMTGRVMQVCDRAQRIEQGYHFCTRCELLRVTRNPEIRCTPAGAQSLQRLQSGQTAQRGSVPRMVLNMARPLARMRGGAFENGGSTLTREQFNEVANIATAASMIGSRGRAVEEDGPPVGEDDVDMDESRVTERDATKQAKLADRLHREVAEQTAAKLENTKAVLGTINAKLANYKLMNEHQYAEIEALKMVIAQQSKKRKRGEGSVGSNDSDDNPESAIDATSKKASNKASKKAATEPEQSGSGGESQPEPHDENTELLPHTLGPYALFGQQSVAADQRSDGAFSSRNNVMRPSSRGRGGRGQSRGRGGRSDRSDSRPRTEPAIGKRSRQSNKPCRWESKPGGCKFGPELYWFQHEGMPKPYTTRAEREEMAAQRAAEQNKSPEGDESPNLDEDPNLDEYDE</sequence>
<keyword evidence="3" id="KW-1185">Reference proteome</keyword>
<feature type="region of interest" description="Disordered" evidence="1">
    <location>
        <begin position="215"/>
        <end position="278"/>
    </location>
</feature>
<dbReference type="EMBL" id="NAJQ01001136">
    <property type="protein sequence ID" value="TKA62048.1"/>
    <property type="molecule type" value="Genomic_DNA"/>
</dbReference>
<comment type="caution">
    <text evidence="2">The sequence shown here is derived from an EMBL/GenBank/DDBJ whole genome shotgun (WGS) entry which is preliminary data.</text>
</comment>
<protein>
    <submittedName>
        <fullName evidence="2">Uncharacterized protein</fullName>
    </submittedName>
</protein>
<feature type="compositionally biased region" description="Acidic residues" evidence="1">
    <location>
        <begin position="131"/>
        <end position="143"/>
    </location>
</feature>
<proteinExistence type="predicted"/>
<feature type="compositionally biased region" description="Acidic residues" evidence="1">
    <location>
        <begin position="403"/>
        <end position="420"/>
    </location>
</feature>
<feature type="region of interest" description="Disordered" evidence="1">
    <location>
        <begin position="379"/>
        <end position="420"/>
    </location>
</feature>